<evidence type="ECO:0000256" key="1">
    <source>
        <dbReference type="ARBA" id="ARBA00006594"/>
    </source>
</evidence>
<dbReference type="EMBL" id="LAZR01000306">
    <property type="protein sequence ID" value="KKN75619.1"/>
    <property type="molecule type" value="Genomic_DNA"/>
</dbReference>
<dbReference type="Gene3D" id="3.40.50.150">
    <property type="entry name" value="Vaccinia Virus protein VP39"/>
    <property type="match status" value="1"/>
</dbReference>
<keyword evidence="3" id="KW-0808">Transferase</keyword>
<proteinExistence type="inferred from homology"/>
<dbReference type="AlphaFoldDB" id="A0A0F9T8R3"/>
<dbReference type="GO" id="GO:0003677">
    <property type="term" value="F:DNA binding"/>
    <property type="evidence" value="ECO:0007669"/>
    <property type="project" value="InterPro"/>
</dbReference>
<dbReference type="InterPro" id="IPR002941">
    <property type="entry name" value="DNA_methylase_N4/N6"/>
</dbReference>
<dbReference type="InterPro" id="IPR029063">
    <property type="entry name" value="SAM-dependent_MTases_sf"/>
</dbReference>
<dbReference type="GO" id="GO:0005737">
    <property type="term" value="C:cytoplasm"/>
    <property type="evidence" value="ECO:0007669"/>
    <property type="project" value="TreeGrafter"/>
</dbReference>
<reference evidence="6" key="1">
    <citation type="journal article" date="2015" name="Nature">
        <title>Complex archaea that bridge the gap between prokaryotes and eukaryotes.</title>
        <authorList>
            <person name="Spang A."/>
            <person name="Saw J.H."/>
            <person name="Jorgensen S.L."/>
            <person name="Zaremba-Niedzwiedzka K."/>
            <person name="Martijn J."/>
            <person name="Lind A.E."/>
            <person name="van Eijk R."/>
            <person name="Schleper C."/>
            <person name="Guy L."/>
            <person name="Ettema T.J."/>
        </authorList>
    </citation>
    <scope>NUCLEOTIDE SEQUENCE</scope>
</reference>
<evidence type="ECO:0000259" key="5">
    <source>
        <dbReference type="Pfam" id="PF01555"/>
    </source>
</evidence>
<dbReference type="SUPFAM" id="SSF53335">
    <property type="entry name" value="S-adenosyl-L-methionine-dependent methyltransferases"/>
    <property type="match status" value="1"/>
</dbReference>
<name>A0A0F9T8R3_9ZZZZ</name>
<feature type="region of interest" description="Disordered" evidence="4">
    <location>
        <begin position="15"/>
        <end position="56"/>
    </location>
</feature>
<organism evidence="6">
    <name type="scientific">marine sediment metagenome</name>
    <dbReference type="NCBI Taxonomy" id="412755"/>
    <lineage>
        <taxon>unclassified sequences</taxon>
        <taxon>metagenomes</taxon>
        <taxon>ecological metagenomes</taxon>
    </lineage>
</organism>
<feature type="domain" description="DNA methylase N-4/N-6" evidence="5">
    <location>
        <begin position="161"/>
        <end position="318"/>
    </location>
</feature>
<gene>
    <name evidence="6" type="ORF">LCGC14_0378570</name>
</gene>
<comment type="similarity">
    <text evidence="1">Belongs to the N(4)/N(6)-methyltransferase family.</text>
</comment>
<comment type="caution">
    <text evidence="6">The sequence shown here is derived from an EMBL/GenBank/DDBJ whole genome shotgun (WGS) entry which is preliminary data.</text>
</comment>
<keyword evidence="2" id="KW-0489">Methyltransferase</keyword>
<dbReference type="InterPro" id="IPR001091">
    <property type="entry name" value="RM_Methyltransferase"/>
</dbReference>
<dbReference type="GO" id="GO:0032259">
    <property type="term" value="P:methylation"/>
    <property type="evidence" value="ECO:0007669"/>
    <property type="project" value="UniProtKB-KW"/>
</dbReference>
<evidence type="ECO:0000313" key="6">
    <source>
        <dbReference type="EMBL" id="KKN75619.1"/>
    </source>
</evidence>
<protein>
    <recommendedName>
        <fullName evidence="5">DNA methylase N-4/N-6 domain-containing protein</fullName>
    </recommendedName>
</protein>
<dbReference type="PANTHER" id="PTHR13370:SF3">
    <property type="entry name" value="TRNA (GUANINE(10)-N2)-METHYLTRANSFERASE HOMOLOG"/>
    <property type="match status" value="1"/>
</dbReference>
<evidence type="ECO:0000256" key="4">
    <source>
        <dbReference type="SAM" id="MobiDB-lite"/>
    </source>
</evidence>
<feature type="compositionally biased region" description="Low complexity" evidence="4">
    <location>
        <begin position="36"/>
        <end position="48"/>
    </location>
</feature>
<dbReference type="PRINTS" id="PR00508">
    <property type="entry name" value="S21N4MTFRASE"/>
</dbReference>
<dbReference type="PROSITE" id="PS00092">
    <property type="entry name" value="N6_MTASE"/>
    <property type="match status" value="1"/>
</dbReference>
<dbReference type="GO" id="GO:0008170">
    <property type="term" value="F:N-methyltransferase activity"/>
    <property type="evidence" value="ECO:0007669"/>
    <property type="project" value="InterPro"/>
</dbReference>
<evidence type="ECO:0000256" key="3">
    <source>
        <dbReference type="ARBA" id="ARBA00022679"/>
    </source>
</evidence>
<dbReference type="Pfam" id="PF01555">
    <property type="entry name" value="N6_N4_Mtase"/>
    <property type="match status" value="1"/>
</dbReference>
<sequence length="328" mass="35933">MNAEEGLERYADSMQGNAPHVGEAKPNGTISTGIQPTMMPATSPSSAADATCSQMDGLNNSKNLPNVINQKLLLPGGIKPYYHDETAGIAIFLGDCREILPTLGHGSARPIDLVLTDPPYGITSNAWDNALPASKLLSIFHTVVMTTGQPFAAQMICADLKRFRHEWVWVKNRGSNFANTVREPMKEHETVLVFSDGKWTYNPQSQNRNGTGGERAKYVVKDSTASDNYRKFKGRESALISDERVPSSVQYFNTETGGSHPTRKPLALFKYLTLTYSNEGETVLDPFMGSGTTLKAAKDLGRKAIGIEIEERYCEIAANRLAQEVLSL</sequence>
<accession>A0A0F9T8R3</accession>
<dbReference type="InterPro" id="IPR002052">
    <property type="entry name" value="DNA_methylase_N6_adenine_CS"/>
</dbReference>
<dbReference type="GO" id="GO:0009007">
    <property type="term" value="F:site-specific DNA-methyltransferase (adenine-specific) activity"/>
    <property type="evidence" value="ECO:0007669"/>
    <property type="project" value="TreeGrafter"/>
</dbReference>
<evidence type="ECO:0000256" key="2">
    <source>
        <dbReference type="ARBA" id="ARBA00022603"/>
    </source>
</evidence>
<dbReference type="PANTHER" id="PTHR13370">
    <property type="entry name" value="RNA METHYLASE-RELATED"/>
    <property type="match status" value="1"/>
</dbReference>